<dbReference type="Proteomes" id="UP001180840">
    <property type="component" value="Unassembled WGS sequence"/>
</dbReference>
<dbReference type="SUPFAM" id="SSF53474">
    <property type="entry name" value="alpha/beta-Hydrolases"/>
    <property type="match status" value="1"/>
</dbReference>
<dbReference type="Pfam" id="PF00561">
    <property type="entry name" value="Abhydrolase_1"/>
    <property type="match status" value="1"/>
</dbReference>
<keyword evidence="1" id="KW-0575">Peroxidase</keyword>
<protein>
    <submittedName>
        <fullName evidence="4">Pimeloyl-ACP methyl ester carboxylesterase</fullName>
    </submittedName>
</protein>
<sequence>MSLRKRKNPTGALARLTEVATAPARLLPQTRALSRLRRRGPRQHPPDPRNRVSKLADADRSGHVAASGASIFWTEYGPLDAETTVVFVHGFTLSSESFFFQVRHLREHWPGVRLLLLDLRGHGRSERVSVEKCTVDLAAEDVLAVIRSRAASGRLVLLGHSLGGPVSLAAVRRAEPAVAERLAGVIEVSASVEEMAGAGIAQLLNTALVDRLVEHFENRPASAFPGRERIAGLIAPILAVGVFMRSTDADIIDFHAQLINETPTATILGFIDDLQSHQEVEAARRLRDTPGYVIVGELDHVVPLSQSERLVELWPKSYLQIAHGAGHMIPLEVPEQINMALDRLLGVELGERP</sequence>
<keyword evidence="1" id="KW-0560">Oxidoreductase</keyword>
<dbReference type="InterPro" id="IPR000639">
    <property type="entry name" value="Epox_hydrolase-like"/>
</dbReference>
<evidence type="ECO:0000313" key="5">
    <source>
        <dbReference type="Proteomes" id="UP001180840"/>
    </source>
</evidence>
<name>A0ABU1ZY40_9CORY</name>
<organism evidence="4 5">
    <name type="scientific">Corynebacterium guangdongense</name>
    <dbReference type="NCBI Taxonomy" id="1783348"/>
    <lineage>
        <taxon>Bacteria</taxon>
        <taxon>Bacillati</taxon>
        <taxon>Actinomycetota</taxon>
        <taxon>Actinomycetes</taxon>
        <taxon>Mycobacteriales</taxon>
        <taxon>Corynebacteriaceae</taxon>
        <taxon>Corynebacterium</taxon>
    </lineage>
</organism>
<reference evidence="4" key="1">
    <citation type="submission" date="2023-07" db="EMBL/GenBank/DDBJ databases">
        <title>Sequencing the genomes of 1000 actinobacteria strains.</title>
        <authorList>
            <person name="Klenk H.-P."/>
        </authorList>
    </citation>
    <scope>NUCLEOTIDE SEQUENCE</scope>
    <source>
        <strain evidence="4">DSM 107476</strain>
    </source>
</reference>
<evidence type="ECO:0000256" key="1">
    <source>
        <dbReference type="ARBA" id="ARBA00022559"/>
    </source>
</evidence>
<dbReference type="InterPro" id="IPR029058">
    <property type="entry name" value="AB_hydrolase_fold"/>
</dbReference>
<dbReference type="InterPro" id="IPR000073">
    <property type="entry name" value="AB_hydrolase_1"/>
</dbReference>
<dbReference type="PRINTS" id="PR00412">
    <property type="entry name" value="EPOXHYDRLASE"/>
</dbReference>
<dbReference type="Gene3D" id="3.40.50.1820">
    <property type="entry name" value="alpha/beta hydrolase"/>
    <property type="match status" value="1"/>
</dbReference>
<dbReference type="RefSeq" id="WP_290195004.1">
    <property type="nucleotide sequence ID" value="NZ_CP047654.1"/>
</dbReference>
<feature type="region of interest" description="Disordered" evidence="2">
    <location>
        <begin position="30"/>
        <end position="59"/>
    </location>
</feature>
<proteinExistence type="predicted"/>
<dbReference type="PANTHER" id="PTHR43433:SF1">
    <property type="entry name" value="BLL5160 PROTEIN"/>
    <property type="match status" value="1"/>
</dbReference>
<feature type="compositionally biased region" description="Basic and acidic residues" evidence="2">
    <location>
        <begin position="44"/>
        <end position="59"/>
    </location>
</feature>
<evidence type="ECO:0000313" key="4">
    <source>
        <dbReference type="EMBL" id="MDR7329852.1"/>
    </source>
</evidence>
<keyword evidence="5" id="KW-1185">Reference proteome</keyword>
<comment type="caution">
    <text evidence="4">The sequence shown here is derived from an EMBL/GenBank/DDBJ whole genome shotgun (WGS) entry which is preliminary data.</text>
</comment>
<feature type="domain" description="AB hydrolase-1" evidence="3">
    <location>
        <begin position="84"/>
        <end position="332"/>
    </location>
</feature>
<dbReference type="PANTHER" id="PTHR43433">
    <property type="entry name" value="HYDROLASE, ALPHA/BETA FOLD FAMILY PROTEIN"/>
    <property type="match status" value="1"/>
</dbReference>
<dbReference type="EMBL" id="JAVDXZ010000001">
    <property type="protein sequence ID" value="MDR7329852.1"/>
    <property type="molecule type" value="Genomic_DNA"/>
</dbReference>
<evidence type="ECO:0000256" key="2">
    <source>
        <dbReference type="SAM" id="MobiDB-lite"/>
    </source>
</evidence>
<accession>A0ABU1ZY40</accession>
<dbReference type="InterPro" id="IPR050471">
    <property type="entry name" value="AB_hydrolase"/>
</dbReference>
<gene>
    <name evidence="4" type="ORF">J2S39_001528</name>
</gene>
<evidence type="ECO:0000259" key="3">
    <source>
        <dbReference type="Pfam" id="PF00561"/>
    </source>
</evidence>